<sequence length="43" mass="4698">MAASWGRSSWRRSTTRISVASASSTTRSLARSLLLLPYACEPL</sequence>
<accession>A0A0A9G9X5</accession>
<dbReference type="EMBL" id="GBRH01176011">
    <property type="protein sequence ID" value="JAE21885.1"/>
    <property type="molecule type" value="Transcribed_RNA"/>
</dbReference>
<protein>
    <submittedName>
        <fullName evidence="1">Uncharacterized protein</fullName>
    </submittedName>
</protein>
<proteinExistence type="predicted"/>
<name>A0A0A9G9X5_ARUDO</name>
<reference evidence="1" key="1">
    <citation type="submission" date="2014-09" db="EMBL/GenBank/DDBJ databases">
        <authorList>
            <person name="Magalhaes I.L.F."/>
            <person name="Oliveira U."/>
            <person name="Santos F.R."/>
            <person name="Vidigal T.H.D.A."/>
            <person name="Brescovit A.D."/>
            <person name="Santos A.J."/>
        </authorList>
    </citation>
    <scope>NUCLEOTIDE SEQUENCE</scope>
    <source>
        <tissue evidence="1">Shoot tissue taken approximately 20 cm above the soil surface</tissue>
    </source>
</reference>
<dbReference type="AlphaFoldDB" id="A0A0A9G9X5"/>
<organism evidence="1">
    <name type="scientific">Arundo donax</name>
    <name type="common">Giant reed</name>
    <name type="synonym">Donax arundinaceus</name>
    <dbReference type="NCBI Taxonomy" id="35708"/>
    <lineage>
        <taxon>Eukaryota</taxon>
        <taxon>Viridiplantae</taxon>
        <taxon>Streptophyta</taxon>
        <taxon>Embryophyta</taxon>
        <taxon>Tracheophyta</taxon>
        <taxon>Spermatophyta</taxon>
        <taxon>Magnoliopsida</taxon>
        <taxon>Liliopsida</taxon>
        <taxon>Poales</taxon>
        <taxon>Poaceae</taxon>
        <taxon>PACMAD clade</taxon>
        <taxon>Arundinoideae</taxon>
        <taxon>Arundineae</taxon>
        <taxon>Arundo</taxon>
    </lineage>
</organism>
<reference evidence="1" key="2">
    <citation type="journal article" date="2015" name="Data Brief">
        <title>Shoot transcriptome of the giant reed, Arundo donax.</title>
        <authorList>
            <person name="Barrero R.A."/>
            <person name="Guerrero F.D."/>
            <person name="Moolhuijzen P."/>
            <person name="Goolsby J.A."/>
            <person name="Tidwell J."/>
            <person name="Bellgard S.E."/>
            <person name="Bellgard M.I."/>
        </authorList>
    </citation>
    <scope>NUCLEOTIDE SEQUENCE</scope>
    <source>
        <tissue evidence="1">Shoot tissue taken approximately 20 cm above the soil surface</tissue>
    </source>
</reference>
<evidence type="ECO:0000313" key="1">
    <source>
        <dbReference type="EMBL" id="JAE21885.1"/>
    </source>
</evidence>